<organism evidence="1 2">
    <name type="scientific">Trapa incisa</name>
    <dbReference type="NCBI Taxonomy" id="236973"/>
    <lineage>
        <taxon>Eukaryota</taxon>
        <taxon>Viridiplantae</taxon>
        <taxon>Streptophyta</taxon>
        <taxon>Embryophyta</taxon>
        <taxon>Tracheophyta</taxon>
        <taxon>Spermatophyta</taxon>
        <taxon>Magnoliopsida</taxon>
        <taxon>eudicotyledons</taxon>
        <taxon>Gunneridae</taxon>
        <taxon>Pentapetalae</taxon>
        <taxon>rosids</taxon>
        <taxon>malvids</taxon>
        <taxon>Myrtales</taxon>
        <taxon>Lythraceae</taxon>
        <taxon>Trapa</taxon>
    </lineage>
</organism>
<proteinExistence type="predicted"/>
<dbReference type="Proteomes" id="UP001345219">
    <property type="component" value="Chromosome 13"/>
</dbReference>
<sequence>MMVAEIFSRFNIYHRNTSLIEDGLLPATKNLEIWETIFRSKLVCLCGCYVELAGRLLSSHSTSARGSCCCCTAVKSFFIQHRESERVREKEILAVYEWKGI</sequence>
<reference evidence="1 2" key="1">
    <citation type="journal article" date="2023" name="Hortic Res">
        <title>Pangenome of water caltrop reveals structural variations and asymmetric subgenome divergence after allopolyploidization.</title>
        <authorList>
            <person name="Zhang X."/>
            <person name="Chen Y."/>
            <person name="Wang L."/>
            <person name="Yuan Y."/>
            <person name="Fang M."/>
            <person name="Shi L."/>
            <person name="Lu R."/>
            <person name="Comes H.P."/>
            <person name="Ma Y."/>
            <person name="Chen Y."/>
            <person name="Huang G."/>
            <person name="Zhou Y."/>
            <person name="Zheng Z."/>
            <person name="Qiu Y."/>
        </authorList>
    </citation>
    <scope>NUCLEOTIDE SEQUENCE [LARGE SCALE GENOMIC DNA]</scope>
    <source>
        <tissue evidence="1">Roots</tissue>
    </source>
</reference>
<comment type="caution">
    <text evidence="1">The sequence shown here is derived from an EMBL/GenBank/DDBJ whole genome shotgun (WGS) entry which is preliminary data.</text>
</comment>
<dbReference type="EMBL" id="JAXIOK010000001">
    <property type="protein sequence ID" value="KAK4780105.1"/>
    <property type="molecule type" value="Genomic_DNA"/>
</dbReference>
<keyword evidence="2" id="KW-1185">Reference proteome</keyword>
<gene>
    <name evidence="1" type="ORF">SAY87_016211</name>
</gene>
<evidence type="ECO:0000313" key="2">
    <source>
        <dbReference type="Proteomes" id="UP001345219"/>
    </source>
</evidence>
<accession>A0AAN7L853</accession>
<dbReference type="AlphaFoldDB" id="A0AAN7L853"/>
<evidence type="ECO:0000313" key="1">
    <source>
        <dbReference type="EMBL" id="KAK4780105.1"/>
    </source>
</evidence>
<protein>
    <submittedName>
        <fullName evidence="1">Uncharacterized protein</fullName>
    </submittedName>
</protein>
<name>A0AAN7L853_9MYRT</name>